<sequence>MDLLKSTEVDSAAYGAPKALSKSQLHLLHNFRAEFNVEVKYLCSLLPLISEDYCTCLLILTFLFTLLLFVRAEDSRSEKNSEIYNDFKPKIKELEMLSEAYFAQIDGVLQKLSDMSEYVGDMEDCINIMLDETQNKLLQMGVIL</sequence>
<dbReference type="Proteomes" id="UP001164250">
    <property type="component" value="Chromosome 15"/>
</dbReference>
<dbReference type="EMBL" id="CM047910">
    <property type="protein sequence ID" value="KAJ0074946.1"/>
    <property type="molecule type" value="Genomic_DNA"/>
</dbReference>
<evidence type="ECO:0000313" key="1">
    <source>
        <dbReference type="EMBL" id="KAJ0074946.1"/>
    </source>
</evidence>
<name>A0ACC0ZP43_9ROSI</name>
<gene>
    <name evidence="1" type="ORF">Patl1_34889</name>
</gene>
<comment type="caution">
    <text evidence="1">The sequence shown here is derived from an EMBL/GenBank/DDBJ whole genome shotgun (WGS) entry which is preliminary data.</text>
</comment>
<evidence type="ECO:0000313" key="2">
    <source>
        <dbReference type="Proteomes" id="UP001164250"/>
    </source>
</evidence>
<accession>A0ACC0ZP43</accession>
<organism evidence="1 2">
    <name type="scientific">Pistacia atlantica</name>
    <dbReference type="NCBI Taxonomy" id="434234"/>
    <lineage>
        <taxon>Eukaryota</taxon>
        <taxon>Viridiplantae</taxon>
        <taxon>Streptophyta</taxon>
        <taxon>Embryophyta</taxon>
        <taxon>Tracheophyta</taxon>
        <taxon>Spermatophyta</taxon>
        <taxon>Magnoliopsida</taxon>
        <taxon>eudicotyledons</taxon>
        <taxon>Gunneridae</taxon>
        <taxon>Pentapetalae</taxon>
        <taxon>rosids</taxon>
        <taxon>malvids</taxon>
        <taxon>Sapindales</taxon>
        <taxon>Anacardiaceae</taxon>
        <taxon>Pistacia</taxon>
    </lineage>
</organism>
<protein>
    <submittedName>
        <fullName evidence="1">Uncharacterized protein</fullName>
    </submittedName>
</protein>
<keyword evidence="2" id="KW-1185">Reference proteome</keyword>
<reference evidence="2" key="1">
    <citation type="journal article" date="2023" name="G3 (Bethesda)">
        <title>Genome assembly and association tests identify interacting loci associated with vigor, precocity, and sex in interspecific pistachio rootstocks.</title>
        <authorList>
            <person name="Palmer W."/>
            <person name="Jacygrad E."/>
            <person name="Sagayaradj S."/>
            <person name="Cavanaugh K."/>
            <person name="Han R."/>
            <person name="Bertier L."/>
            <person name="Beede B."/>
            <person name="Kafkas S."/>
            <person name="Golino D."/>
            <person name="Preece J."/>
            <person name="Michelmore R."/>
        </authorList>
    </citation>
    <scope>NUCLEOTIDE SEQUENCE [LARGE SCALE GENOMIC DNA]</scope>
</reference>
<proteinExistence type="predicted"/>